<organism evidence="5 6">
    <name type="scientific">Azohydromonas lata</name>
    <dbReference type="NCBI Taxonomy" id="45677"/>
    <lineage>
        <taxon>Bacteria</taxon>
        <taxon>Pseudomonadati</taxon>
        <taxon>Pseudomonadota</taxon>
        <taxon>Betaproteobacteria</taxon>
        <taxon>Burkholderiales</taxon>
        <taxon>Sphaerotilaceae</taxon>
        <taxon>Azohydromonas</taxon>
    </lineage>
</organism>
<dbReference type="PANTHER" id="PTHR11851:SF224">
    <property type="entry name" value="PROCESSING PROTEASE"/>
    <property type="match status" value="1"/>
</dbReference>
<keyword evidence="6" id="KW-1185">Reference proteome</keyword>
<dbReference type="Proteomes" id="UP001293718">
    <property type="component" value="Unassembled WGS sequence"/>
</dbReference>
<dbReference type="EMBL" id="JAXOJX010000073">
    <property type="protein sequence ID" value="MDZ5460557.1"/>
    <property type="molecule type" value="Genomic_DNA"/>
</dbReference>
<dbReference type="InterPro" id="IPR011249">
    <property type="entry name" value="Metalloenz_LuxS/M16"/>
</dbReference>
<dbReference type="InterPro" id="IPR011765">
    <property type="entry name" value="Pept_M16_N"/>
</dbReference>
<feature type="signal peptide" evidence="2">
    <location>
        <begin position="1"/>
        <end position="25"/>
    </location>
</feature>
<evidence type="ECO:0000256" key="1">
    <source>
        <dbReference type="SAM" id="MobiDB-lite"/>
    </source>
</evidence>
<evidence type="ECO:0000313" key="6">
    <source>
        <dbReference type="Proteomes" id="UP001293718"/>
    </source>
</evidence>
<feature type="chain" id="PRO_5045647543" evidence="2">
    <location>
        <begin position="26"/>
        <end position="523"/>
    </location>
</feature>
<dbReference type="InterPro" id="IPR007863">
    <property type="entry name" value="Peptidase_M16_C"/>
</dbReference>
<gene>
    <name evidence="5" type="ORF">SM757_28650</name>
</gene>
<evidence type="ECO:0000313" key="5">
    <source>
        <dbReference type="EMBL" id="MDZ5460557.1"/>
    </source>
</evidence>
<dbReference type="RefSeq" id="WP_322467979.1">
    <property type="nucleotide sequence ID" value="NZ_JAXOJX010000073.1"/>
</dbReference>
<sequence>MTRTPRLLPLAAAALLGAALTSLQAATPGVDEPPAAQPPRPIVLPPMPEQRLENGLRVIVAPRPGIPLVSARLLVRAGPETDPAGLAGLSSMAATLMSKGAVRKGRPVDATTLAQQAEALGGSLDTGSSWRSTTVAMTVTTPKLDEALSLIADVARRPTLAKDELERARTQALDSLRVALSSPGTVAGLAARRAYWGDSPYGVSATPASLQKISTADIQRFHAAQFRPDQAALVLAGDVTEAQAMQLARRHFGDWRAPKTPLAPLVAAQPQAQGDATVLVDMPGAGQSSVVVVAPFVALDKEDRITRRIGQSANVLLGGGYSARLNQEVRIKRGLSYGAGSEAEAHPGGGMWSASAQTQNSTAGQVLQVMRDEVARLGREAPGAEELEARKATLIGGFSRRLETVGGLAATISGQVAQDRPLAELRGFVEEITAVTPQQVQGFAQKYWPAQALRGVIAGDLKAAGDLSSVGAARRLTVQQVAGTSAVPPASPVAAPASEPASSPVPSATEPSPATPATTQAPR</sequence>
<feature type="domain" description="Peptidase M16 N-terminal" evidence="3">
    <location>
        <begin position="59"/>
        <end position="182"/>
    </location>
</feature>
<accession>A0ABU5INU1</accession>
<evidence type="ECO:0000259" key="4">
    <source>
        <dbReference type="Pfam" id="PF05193"/>
    </source>
</evidence>
<feature type="domain" description="Peptidase M16 C-terminal" evidence="4">
    <location>
        <begin position="212"/>
        <end position="394"/>
    </location>
</feature>
<dbReference type="InterPro" id="IPR050361">
    <property type="entry name" value="MPP/UQCRC_Complex"/>
</dbReference>
<reference evidence="5 6" key="1">
    <citation type="submission" date="2023-11" db="EMBL/GenBank/DDBJ databases">
        <title>Draft genome of Azohydromonas lata strain H1 (DSM1123), a polyhydroxyalkanoate producer.</title>
        <authorList>
            <person name="Traversa D."/>
            <person name="D'Addabbo P."/>
            <person name="Pazzani C."/>
            <person name="Manzari C."/>
            <person name="Chiara M."/>
            <person name="Scrascia M."/>
        </authorList>
    </citation>
    <scope>NUCLEOTIDE SEQUENCE [LARGE SCALE GENOMIC DNA]</scope>
    <source>
        <strain evidence="5 6">H1</strain>
    </source>
</reference>
<dbReference type="Pfam" id="PF00675">
    <property type="entry name" value="Peptidase_M16"/>
    <property type="match status" value="1"/>
</dbReference>
<proteinExistence type="predicted"/>
<name>A0ABU5INU1_9BURK</name>
<comment type="caution">
    <text evidence="5">The sequence shown here is derived from an EMBL/GenBank/DDBJ whole genome shotgun (WGS) entry which is preliminary data.</text>
</comment>
<dbReference type="PANTHER" id="PTHR11851">
    <property type="entry name" value="METALLOPROTEASE"/>
    <property type="match status" value="1"/>
</dbReference>
<dbReference type="Pfam" id="PF05193">
    <property type="entry name" value="Peptidase_M16_C"/>
    <property type="match status" value="1"/>
</dbReference>
<feature type="region of interest" description="Disordered" evidence="1">
    <location>
        <begin position="482"/>
        <end position="523"/>
    </location>
</feature>
<protein>
    <submittedName>
        <fullName evidence="5">Pitrilysin family protein</fullName>
    </submittedName>
</protein>
<dbReference type="Gene3D" id="3.30.830.10">
    <property type="entry name" value="Metalloenzyme, LuxS/M16 peptidase-like"/>
    <property type="match status" value="2"/>
</dbReference>
<dbReference type="SUPFAM" id="SSF63411">
    <property type="entry name" value="LuxS/MPP-like metallohydrolase"/>
    <property type="match status" value="2"/>
</dbReference>
<keyword evidence="2" id="KW-0732">Signal</keyword>
<evidence type="ECO:0000259" key="3">
    <source>
        <dbReference type="Pfam" id="PF00675"/>
    </source>
</evidence>
<evidence type="ECO:0000256" key="2">
    <source>
        <dbReference type="SAM" id="SignalP"/>
    </source>
</evidence>